<name>A0ABQ8IS12_DERPT</name>
<dbReference type="Proteomes" id="UP000887458">
    <property type="component" value="Unassembled WGS sequence"/>
</dbReference>
<reference evidence="1 2" key="1">
    <citation type="journal article" date="2018" name="J. Allergy Clin. Immunol.">
        <title>High-quality assembly of Dermatophagoides pteronyssinus genome and transcriptome reveals a wide range of novel allergens.</title>
        <authorList>
            <person name="Liu X.Y."/>
            <person name="Yang K.Y."/>
            <person name="Wang M.Q."/>
            <person name="Kwok J.S."/>
            <person name="Zeng X."/>
            <person name="Yang Z."/>
            <person name="Xiao X.J."/>
            <person name="Lau C.P."/>
            <person name="Li Y."/>
            <person name="Huang Z.M."/>
            <person name="Ba J.G."/>
            <person name="Yim A.K."/>
            <person name="Ouyang C.Y."/>
            <person name="Ngai S.M."/>
            <person name="Chan T.F."/>
            <person name="Leung E.L."/>
            <person name="Liu L."/>
            <person name="Liu Z.G."/>
            <person name="Tsui S.K."/>
        </authorList>
    </citation>
    <scope>NUCLEOTIDE SEQUENCE [LARGE SCALE GENOMIC DNA]</scope>
    <source>
        <strain evidence="1">Derp</strain>
    </source>
</reference>
<sequence>MCSLYDELSKKKMLRKVDVHKCVVAVLFIERKKQKKMALITCFSNT</sequence>
<evidence type="ECO:0000313" key="1">
    <source>
        <dbReference type="EMBL" id="KAH9412977.1"/>
    </source>
</evidence>
<dbReference type="EMBL" id="NJHN03000124">
    <property type="protein sequence ID" value="KAH9412977.1"/>
    <property type="molecule type" value="Genomic_DNA"/>
</dbReference>
<reference evidence="1 2" key="2">
    <citation type="journal article" date="2022" name="Mol. Biol. Evol.">
        <title>Comparative Genomics Reveals Insights into the Divergent Evolution of Astigmatic Mites and Household Pest Adaptations.</title>
        <authorList>
            <person name="Xiong Q."/>
            <person name="Wan A.T."/>
            <person name="Liu X."/>
            <person name="Fung C.S."/>
            <person name="Xiao X."/>
            <person name="Malainual N."/>
            <person name="Hou J."/>
            <person name="Wang L."/>
            <person name="Wang M."/>
            <person name="Yang K.Y."/>
            <person name="Cui Y."/>
            <person name="Leung E.L."/>
            <person name="Nong W."/>
            <person name="Shin S.K."/>
            <person name="Au S.W."/>
            <person name="Jeong K.Y."/>
            <person name="Chew F.T."/>
            <person name="Hui J.H."/>
            <person name="Leung T.F."/>
            <person name="Tungtrongchitr A."/>
            <person name="Zhong N."/>
            <person name="Liu Z."/>
            <person name="Tsui S.K."/>
        </authorList>
    </citation>
    <scope>NUCLEOTIDE SEQUENCE [LARGE SCALE GENOMIC DNA]</scope>
    <source>
        <strain evidence="1">Derp</strain>
    </source>
</reference>
<proteinExistence type="predicted"/>
<feature type="non-terminal residue" evidence="1">
    <location>
        <position position="46"/>
    </location>
</feature>
<keyword evidence="2" id="KW-1185">Reference proteome</keyword>
<gene>
    <name evidence="1" type="ORF">DERP_013959</name>
</gene>
<accession>A0ABQ8IS12</accession>
<protein>
    <submittedName>
        <fullName evidence="1">Uncharacterized protein</fullName>
    </submittedName>
</protein>
<comment type="caution">
    <text evidence="1">The sequence shown here is derived from an EMBL/GenBank/DDBJ whole genome shotgun (WGS) entry which is preliminary data.</text>
</comment>
<organism evidence="1 2">
    <name type="scientific">Dermatophagoides pteronyssinus</name>
    <name type="common">European house dust mite</name>
    <dbReference type="NCBI Taxonomy" id="6956"/>
    <lineage>
        <taxon>Eukaryota</taxon>
        <taxon>Metazoa</taxon>
        <taxon>Ecdysozoa</taxon>
        <taxon>Arthropoda</taxon>
        <taxon>Chelicerata</taxon>
        <taxon>Arachnida</taxon>
        <taxon>Acari</taxon>
        <taxon>Acariformes</taxon>
        <taxon>Sarcoptiformes</taxon>
        <taxon>Astigmata</taxon>
        <taxon>Psoroptidia</taxon>
        <taxon>Analgoidea</taxon>
        <taxon>Pyroglyphidae</taxon>
        <taxon>Dermatophagoidinae</taxon>
        <taxon>Dermatophagoides</taxon>
    </lineage>
</organism>
<evidence type="ECO:0000313" key="2">
    <source>
        <dbReference type="Proteomes" id="UP000887458"/>
    </source>
</evidence>